<dbReference type="RefSeq" id="WP_083547560.1">
    <property type="nucleotide sequence ID" value="NZ_FQTV01000002.1"/>
</dbReference>
<dbReference type="Gene3D" id="1.10.10.60">
    <property type="entry name" value="Homeodomain-like"/>
    <property type="match status" value="1"/>
</dbReference>
<dbReference type="OrthoDB" id="1372329at2"/>
<proteinExistence type="predicted"/>
<evidence type="ECO:0000259" key="4">
    <source>
        <dbReference type="PROSITE" id="PS01124"/>
    </source>
</evidence>
<dbReference type="Pfam" id="PF12833">
    <property type="entry name" value="HTH_18"/>
    <property type="match status" value="1"/>
</dbReference>
<dbReference type="SUPFAM" id="SSF51182">
    <property type="entry name" value="RmlC-like cupins"/>
    <property type="match status" value="1"/>
</dbReference>
<protein>
    <submittedName>
        <fullName evidence="5">AraC-type DNA-binding protein</fullName>
    </submittedName>
</protein>
<evidence type="ECO:0000313" key="6">
    <source>
        <dbReference type="Proteomes" id="UP000184509"/>
    </source>
</evidence>
<keyword evidence="1" id="KW-0805">Transcription regulation</keyword>
<dbReference type="Proteomes" id="UP000184509">
    <property type="component" value="Unassembled WGS sequence"/>
</dbReference>
<keyword evidence="6" id="KW-1185">Reference proteome</keyword>
<evidence type="ECO:0000256" key="3">
    <source>
        <dbReference type="ARBA" id="ARBA00023163"/>
    </source>
</evidence>
<dbReference type="InterPro" id="IPR018060">
    <property type="entry name" value="HTH_AraC"/>
</dbReference>
<feature type="domain" description="HTH araC/xylS-type" evidence="4">
    <location>
        <begin position="197"/>
        <end position="295"/>
    </location>
</feature>
<evidence type="ECO:0000313" key="5">
    <source>
        <dbReference type="EMBL" id="SHE55662.1"/>
    </source>
</evidence>
<gene>
    <name evidence="5" type="ORF">SAMN05444405_10275</name>
</gene>
<dbReference type="PANTHER" id="PTHR43280">
    <property type="entry name" value="ARAC-FAMILY TRANSCRIPTIONAL REGULATOR"/>
    <property type="match status" value="1"/>
</dbReference>
<dbReference type="AlphaFoldDB" id="A0A1M4UFU0"/>
<dbReference type="InterPro" id="IPR009057">
    <property type="entry name" value="Homeodomain-like_sf"/>
</dbReference>
<dbReference type="PANTHER" id="PTHR43280:SF32">
    <property type="entry name" value="TRANSCRIPTIONAL REGULATORY PROTEIN"/>
    <property type="match status" value="1"/>
</dbReference>
<name>A0A1M4UFU0_9BACE</name>
<organism evidence="5 6">
    <name type="scientific">Bacteroides luti</name>
    <dbReference type="NCBI Taxonomy" id="1297750"/>
    <lineage>
        <taxon>Bacteria</taxon>
        <taxon>Pseudomonadati</taxon>
        <taxon>Bacteroidota</taxon>
        <taxon>Bacteroidia</taxon>
        <taxon>Bacteroidales</taxon>
        <taxon>Bacteroidaceae</taxon>
        <taxon>Bacteroides</taxon>
    </lineage>
</organism>
<dbReference type="EMBL" id="FQTV01000002">
    <property type="protein sequence ID" value="SHE55662.1"/>
    <property type="molecule type" value="Genomic_DNA"/>
</dbReference>
<reference evidence="5 6" key="1">
    <citation type="submission" date="2016-11" db="EMBL/GenBank/DDBJ databases">
        <authorList>
            <person name="Jaros S."/>
            <person name="Januszkiewicz K."/>
            <person name="Wedrychowicz H."/>
        </authorList>
    </citation>
    <scope>NUCLEOTIDE SEQUENCE [LARGE SCALE GENOMIC DNA]</scope>
    <source>
        <strain evidence="5 6">DSM 26991</strain>
    </source>
</reference>
<dbReference type="STRING" id="1297750.SAMN05444405_10275"/>
<sequence>MSLNCMTIPTMSISGSTSKISTIGTLNNDFALYLIQGDFPKERYPKSKDAYEVIIVNSGNLDIEIDNQIHSLSKYSLAYLPPNSSFKIKSTDTRFRGYIMMFSNAFIESLQVPLAINKEKAFVRKSLSDDAHYSMNQTFMLIKDEISNQEHVFRKEKLSNLVSILFIDLLNVFVKNSNMFPGLSFSGESKRRTKLSKDFFSLLKEYSREQRQVGFYADKLCITPKYLTFLLKQSTGKSANEWITNAVISDAKHLLKNSGNSIKEVSYTLNFANQSFFGKYFKKMVGISPKDFQNSCAY</sequence>
<dbReference type="InterPro" id="IPR014710">
    <property type="entry name" value="RmlC-like_jellyroll"/>
</dbReference>
<dbReference type="Gene3D" id="2.60.120.10">
    <property type="entry name" value="Jelly Rolls"/>
    <property type="match status" value="1"/>
</dbReference>
<evidence type="ECO:0000256" key="1">
    <source>
        <dbReference type="ARBA" id="ARBA00023015"/>
    </source>
</evidence>
<dbReference type="InterPro" id="IPR011051">
    <property type="entry name" value="RmlC_Cupin_sf"/>
</dbReference>
<dbReference type="GO" id="GO:0003700">
    <property type="term" value="F:DNA-binding transcription factor activity"/>
    <property type="evidence" value="ECO:0007669"/>
    <property type="project" value="InterPro"/>
</dbReference>
<dbReference type="SUPFAM" id="SSF46689">
    <property type="entry name" value="Homeodomain-like"/>
    <property type="match status" value="1"/>
</dbReference>
<keyword evidence="3" id="KW-0804">Transcription</keyword>
<dbReference type="PROSITE" id="PS01124">
    <property type="entry name" value="HTH_ARAC_FAMILY_2"/>
    <property type="match status" value="1"/>
</dbReference>
<accession>A0A1M4UFU0</accession>
<dbReference type="SMART" id="SM00342">
    <property type="entry name" value="HTH_ARAC"/>
    <property type="match status" value="1"/>
</dbReference>
<evidence type="ECO:0000256" key="2">
    <source>
        <dbReference type="ARBA" id="ARBA00023125"/>
    </source>
</evidence>
<keyword evidence="2 5" id="KW-0238">DNA-binding</keyword>
<dbReference type="GO" id="GO:0043565">
    <property type="term" value="F:sequence-specific DNA binding"/>
    <property type="evidence" value="ECO:0007669"/>
    <property type="project" value="InterPro"/>
</dbReference>